<reference evidence="10" key="1">
    <citation type="journal article" date="2023" name="Mol. Biol. Evol.">
        <title>Third-Generation Sequencing Reveals the Adaptive Role of the Epigenome in Three Deep-Sea Polychaetes.</title>
        <authorList>
            <person name="Perez M."/>
            <person name="Aroh O."/>
            <person name="Sun Y."/>
            <person name="Lan Y."/>
            <person name="Juniper S.K."/>
            <person name="Young C.R."/>
            <person name="Angers B."/>
            <person name="Qian P.Y."/>
        </authorList>
    </citation>
    <scope>NUCLEOTIDE SEQUENCE</scope>
    <source>
        <strain evidence="10">R07B-5</strain>
    </source>
</reference>
<dbReference type="InterPro" id="IPR001007">
    <property type="entry name" value="VWF_dom"/>
</dbReference>
<dbReference type="PROSITE" id="PS51854">
    <property type="entry name" value="CSPG"/>
    <property type="match status" value="12"/>
</dbReference>
<dbReference type="PANTHER" id="PTHR45739">
    <property type="entry name" value="MATRIX PROTEIN, PUTATIVE-RELATED"/>
    <property type="match status" value="1"/>
</dbReference>
<dbReference type="SUPFAM" id="SSF141072">
    <property type="entry name" value="CalX-like"/>
    <property type="match status" value="5"/>
</dbReference>
<dbReference type="InterPro" id="IPR003644">
    <property type="entry name" value="Calx_beta"/>
</dbReference>
<evidence type="ECO:0000313" key="11">
    <source>
        <dbReference type="Proteomes" id="UP001209878"/>
    </source>
</evidence>
<dbReference type="GO" id="GO:0009653">
    <property type="term" value="P:anatomical structure morphogenesis"/>
    <property type="evidence" value="ECO:0007669"/>
    <property type="project" value="TreeGrafter"/>
</dbReference>
<feature type="repeat" description="CSPG" evidence="6">
    <location>
        <begin position="881"/>
        <end position="980"/>
    </location>
</feature>
<dbReference type="PANTHER" id="PTHR45739:SF1">
    <property type="entry name" value="EXTRACELLULAR MATRIX ORGANIZING PROTEIN FRAS1"/>
    <property type="match status" value="1"/>
</dbReference>
<comment type="similarity">
    <text evidence="1">Belongs to the FRAS1 family.</text>
</comment>
<proteinExistence type="inferred from homology"/>
<evidence type="ECO:0000256" key="3">
    <source>
        <dbReference type="ARBA" id="ARBA00022737"/>
    </source>
</evidence>
<feature type="compositionally biased region" description="Basic and acidic residues" evidence="7">
    <location>
        <begin position="827"/>
        <end position="847"/>
    </location>
</feature>
<dbReference type="Gene3D" id="2.60.40.2030">
    <property type="match status" value="5"/>
</dbReference>
<feature type="repeat" description="CSPG" evidence="6">
    <location>
        <begin position="1004"/>
        <end position="1100"/>
    </location>
</feature>
<evidence type="ECO:0000256" key="4">
    <source>
        <dbReference type="ARBA" id="ARBA00022837"/>
    </source>
</evidence>
<dbReference type="SUPFAM" id="SSF57603">
    <property type="entry name" value="FnI-like domain"/>
    <property type="match status" value="2"/>
</dbReference>
<dbReference type="Pfam" id="PF00093">
    <property type="entry name" value="VWC"/>
    <property type="match status" value="1"/>
</dbReference>
<evidence type="ECO:0000256" key="5">
    <source>
        <dbReference type="ARBA" id="ARBA00023180"/>
    </source>
</evidence>
<dbReference type="PROSITE" id="PS01208">
    <property type="entry name" value="VWFC_1"/>
    <property type="match status" value="1"/>
</dbReference>
<dbReference type="Gene3D" id="2.10.220.10">
    <property type="entry name" value="Hormone Receptor, Insulin-like Growth Factor Receptor 1, Chain A, domain 2"/>
    <property type="match status" value="3"/>
</dbReference>
<feature type="domain" description="VWFC" evidence="9">
    <location>
        <begin position="1"/>
        <end position="47"/>
    </location>
</feature>
<dbReference type="EMBL" id="JAODUO010000040">
    <property type="protein sequence ID" value="KAK2192019.1"/>
    <property type="molecule type" value="Genomic_DNA"/>
</dbReference>
<evidence type="ECO:0000256" key="1">
    <source>
        <dbReference type="ARBA" id="ARBA00005529"/>
    </source>
</evidence>
<dbReference type="Gene3D" id="1.20.5.900">
    <property type="entry name" value="transmembrane domain of human cd4"/>
    <property type="match status" value="1"/>
</dbReference>
<dbReference type="GO" id="GO:0016020">
    <property type="term" value="C:membrane"/>
    <property type="evidence" value="ECO:0007669"/>
    <property type="project" value="InterPro"/>
</dbReference>
<accession>A0AAD9PC70</accession>
<feature type="repeat" description="CSPG" evidence="6">
    <location>
        <begin position="467"/>
        <end position="559"/>
    </location>
</feature>
<dbReference type="Pfam" id="PF16184">
    <property type="entry name" value="Cadherin_3"/>
    <property type="match status" value="12"/>
</dbReference>
<dbReference type="PROSITE" id="PS50184">
    <property type="entry name" value="VWFC_2"/>
    <property type="match status" value="2"/>
</dbReference>
<dbReference type="SMART" id="SM00261">
    <property type="entry name" value="FU"/>
    <property type="match status" value="5"/>
</dbReference>
<feature type="repeat" description="CSPG" evidence="6">
    <location>
        <begin position="352"/>
        <end position="447"/>
    </location>
</feature>
<dbReference type="InterPro" id="IPR006212">
    <property type="entry name" value="Furin_repeat"/>
</dbReference>
<dbReference type="InterPro" id="IPR009030">
    <property type="entry name" value="Growth_fac_rcpt_cys_sf"/>
</dbReference>
<dbReference type="CDD" id="cd00064">
    <property type="entry name" value="FU"/>
    <property type="match status" value="2"/>
</dbReference>
<feature type="transmembrane region" description="Helical" evidence="8">
    <location>
        <begin position="3297"/>
        <end position="3323"/>
    </location>
</feature>
<evidence type="ECO:0000259" key="9">
    <source>
        <dbReference type="PROSITE" id="PS50184"/>
    </source>
</evidence>
<feature type="repeat" description="CSPG" evidence="6">
    <location>
        <begin position="1123"/>
        <end position="1219"/>
    </location>
</feature>
<feature type="repeat" description="CSPG" evidence="6">
    <location>
        <begin position="1364"/>
        <end position="1465"/>
    </location>
</feature>
<evidence type="ECO:0000256" key="6">
    <source>
        <dbReference type="PROSITE-ProRule" id="PRU01201"/>
    </source>
</evidence>
<evidence type="ECO:0000256" key="2">
    <source>
        <dbReference type="ARBA" id="ARBA00022729"/>
    </source>
</evidence>
<evidence type="ECO:0000256" key="8">
    <source>
        <dbReference type="SAM" id="Phobius"/>
    </source>
</evidence>
<evidence type="ECO:0000256" key="7">
    <source>
        <dbReference type="SAM" id="MobiDB-lite"/>
    </source>
</evidence>
<dbReference type="InterPro" id="IPR039005">
    <property type="entry name" value="CSPG_rpt"/>
</dbReference>
<keyword evidence="5" id="KW-0325">Glycoprotein</keyword>
<sequence length="3403" mass="379532">MWNVSSCEFCICRNGQKSCSFAQCEKIKCSQDEEEVLNPGECCRRCVSFAKCSYKGSTHKHGDTWQSGACEHCACNDGKVKCYTHPCEECPPNTARVTTPGECCGQCKPVVCGPQCATCNPSYPEVCTHCKNNDSMLESGRCVRKCGKGFFMVDDHKCQACHYSCASCNGETRLHCATCKSGAILENGKCVSQCSPGYYEEVTICKKCHQTCGTCYGRKANQCSTCKSPWQVVVSNRCVDYCGEGYYPNGNKCQVCGLKCQPCLLGDKGCEGCPDGLVLQQQSCVPTCDRRFYVKRNVCIRCPSKCLVCSHQDKCEQCNSRSYMLQGECVDSCGDDYMANDDTRVCEANQYAPVLYKNNTILAHTGGYSTITHDMLMTSDKDTPFEKLKFRIIKPPANGNLIKVVDGKDNLMLANAVFSPKELIEGRIRFHHDALKPLEGEVELWVSDMSSGSPRQTVPIKVMSAMPPRLVRSIPLVVDHGAFAVISSEKNFDIQDDDSWAAVVIKVVEGPTFGNITLLENPSVVLRSFTLDLLHAGKVVYRHNGTNRNLHDHILFQASDGFNTLNVMFKVDVRFKGNKAPQLVHNKDVFVEPNQMVQIIREDLEYETVSGQPSSDLIYTLTPPSNNPKEGEILMVVPMPEGGPTEGWQDIGGGQMGANMFRFIQRDINEGRIWYRHNGGKENSDFFRFQVSDNANPPNVLREQEMYIVVVHPFEADTFNPLSTLDPYRESVDQLPESFHPEKGPFHPAQGPFLPPESFREPLPGEFDPRMTDEVVHPVDPRRGGLSEPHSYDPREQPLPKPIVLRGRGLPQPTSEGMYPPEGEDEYEHREDEIDPSPRRFRPTHDTIEEEGEEDEFEPTDNSEGRSHPPDLYDLAMPGEKPTIAQGIKLGMLVLESQVIAITRFDLAFTDRDTSDNELIYHITRPLSSVDGTVEHIERPFVMVLEFNQEDINENKILYRPPKKDIGIAEKIVSFMFTLEDRRDGYILPEQTFSIKVMPVNNIPPRVVDMSPAVVTSQGGTILIGPAVINVVDPDTRLHDLTFTLAKLPSAGNFVKKTPSFQVTLRQGDQFTLKEISENQFYYVHDGSESLTDVIKLTIEDGTHSVPLDISVDIIKVDSSSPSRSLMATMTLVVAEDSSQVLQPSHLAFVDEESSATELKIILASKPKHGGFFLHNSYEMMIAGKSFTQDDINRKRVRYMSQKEIGSRAVSEVVYFNVTDVGGNKLPMQMFSISITPVNNQPPVAKVGPGVEVDEGKRVTLSLADISATDADTPMDQLAVFAEKLPSFGVLENTKRAVGSEKNQRRLVTSFTLKDLVDGHIHYVQSDHRNKEPTLDAFLLHISDGVNQSPTYKFNITINLVNDEQPVLVTEQVFCQEGQGVLVNNASIYVVDIDSLAEDLIFTLTSRPQIGKLRKKAFKQDTVFQADRLDKGDMFTYQDIHDELLVYTHDGPEDVTFDQFNLSLTDGQFKNTGVVKVVIGVVNDETPRLRINRGLRVNPGSTTVIESTELQATDVDSEDIHLQYVLTLAPTVGRLQLKQVMGVQTLSVSGPLNSFKQFDIDQDRIQYVHSHGEPTGITMFKFNVVDRHGNALIDQTFVINVLEDRMPPEVLANRELAVMEGSARKITTDFLSATDADSEPADLVFTITQPPMLGHIAFAEDPHFAISRFSQADLAASAVMYVHSSEAELYIDNFIFSVSDGTNNVIQKFYVTIIPVDDSLPLVSSHVLKVQEGVRKMITEFELKAVDKDTREDRIQFHIVDPPSHGQLQIEREDNRYEAAVTFMMADIYDNKITYIHDGSDTLKDEFHFTVSDGTNPLYKVKVDDGEVTMSKPQAFPIEVSPVDDGSPILETNLGLHYLAMVDGKAMNFITKNELLTTDVDTPNSKIIYQVTQPPVSGQLENVEHPGVVIMFFTQEDINNGLIRYVLTKNMSVLNDNFTFDLMDSKPNVVSGNVMHIQWSFITFARPQFNITETSGVIRIPIKRYGYLKQYSVVTCRTIAGTATSALKKTTPGLRDFTQHEGQVQFDEWQDMKVCTIIINDDSIFEGRETFYVELIEPAYTLLGQTRKVAITISDTEDEPVIMFEKKVYAVNESSGHLYANLIRTGDSSTPASVICYTKAVSAEGADADNLQSGSDYISRPNSRHSRVIFQAGVSMATCDIRIIDDSEYETMEQFEVLLTSPSLMSRIGPQSQAIAIIEGPNDESVIFLSEAVYFVDEDAGRVEVPVVRQGTDLSHTSMVWCATRMSSPPSATPGQDYIPHSKKVIFHDGQIVAMCELDILDDQADPRLEGNETFVVFLSSSVGSLLAEPQSALVIVNDTKLDVPVMQLMKAEYWVDEENETVTVPVVRTGDISFVSSVICYTRQQSASVADDYKERTLTEDSRLTFAPGEKVKNCTVGIVNDHVYEQDEKFLLKLASPRGTKHCDASVGQRDTATIIITNKGDAPRLELEMPAYSVHEPESLDGTSVLTVKVMRYGDKNKTLKTRCSTRDGSAISGLDYNARSKVLTFAPGVSSIEFPIEILHNSDVEWHETFYVALGPGLPENAVFGKVSSATITILDNEVSGSLILPAPPVVVSLQKYDNMEDENLPDPSPGYPIVCVTPCDPHYPMYSVTGPLCKTSGINESSIQYHWEVAMPLDMDGSRPPFEQITGSTAFTAVDRKVLDSIYFRPQFQVRCVAQPQRDNGKLGVPLTSTAVTIGTHNGICHTPVKSGSPYGLHAQSFVATLQYVEPTDPDHPNTIHTSIKVPHQDGMLPLISTLPIHNLRYLLSESAYRQQHICSNFILPSELSLVSKYGFLTPQSETSTLLNDMPYQLDGSLRGNNTVELYQHLNLKSCMWQFDAWYHMTELVDLCGGAVISDFEVRDAAHSYLTVRVPLYVSYVYTKAPTGWMSLEHRTELEFSFFYNTMHWRAGLETDGKLSAHLQVLKIIIGKDGNLVIDFKTRAKFRGQFVLDHHTQPNVESRVVPPGDLPITFQLSLVWSQQTFDSPSQIWRATSDYSLKDYSGDYVMELVPCTVTATQSFSTARDAPLLCTAQEPQRFTVPISFQQTNRPVPLVYSLDTHFLLTSNKDDFLNNPNTLDLDDLDADATFMPDQTIYGRVMWNPAQDLEEAYKLQIEKLFICTGTDGFVPYYDPTGDVYKEGPQYGCLQAGPKIKHRFLVLDRGDPHVVDRSFNEVEFGARLADEVPEFADLDSVPGVDGFSLSVDPLYKIEAGHQWYLQVIYTIGPVDKLRERYRRSLSLPVTSSLRTKRAVQDPSISKKQENGTNMQVLKLNTSAFETVKNLGSETSGSVGHPVLVPAVGGAISLLLLLACCCCCCCVCCRRKRRHAHRKERNTSDKEAMRENNANIYTGRNLYAEKVVNTPSKTGTLTYESKTPTLKGKDANIRIHRNEWTRPKSGTEV</sequence>
<dbReference type="SMART" id="SM00214">
    <property type="entry name" value="VWC"/>
    <property type="match status" value="2"/>
</dbReference>
<feature type="compositionally biased region" description="Basic and acidic residues" evidence="7">
    <location>
        <begin position="767"/>
        <end position="798"/>
    </location>
</feature>
<dbReference type="Proteomes" id="UP001209878">
    <property type="component" value="Unassembled WGS sequence"/>
</dbReference>
<name>A0AAD9PC70_RIDPI</name>
<protein>
    <recommendedName>
        <fullName evidence="9">VWFC domain-containing protein</fullName>
    </recommendedName>
</protein>
<feature type="repeat" description="CSPG" evidence="6">
    <location>
        <begin position="1486"/>
        <end position="1585"/>
    </location>
</feature>
<feature type="region of interest" description="Disordered" evidence="7">
    <location>
        <begin position="735"/>
        <end position="870"/>
    </location>
</feature>
<feature type="compositionally biased region" description="Acidic residues" evidence="7">
    <location>
        <begin position="848"/>
        <end position="861"/>
    </location>
</feature>
<organism evidence="10 11">
    <name type="scientific">Ridgeia piscesae</name>
    <name type="common">Tubeworm</name>
    <dbReference type="NCBI Taxonomy" id="27915"/>
    <lineage>
        <taxon>Eukaryota</taxon>
        <taxon>Metazoa</taxon>
        <taxon>Spiralia</taxon>
        <taxon>Lophotrochozoa</taxon>
        <taxon>Annelida</taxon>
        <taxon>Polychaeta</taxon>
        <taxon>Sedentaria</taxon>
        <taxon>Canalipalpata</taxon>
        <taxon>Sabellida</taxon>
        <taxon>Siboglinidae</taxon>
        <taxon>Ridgeia</taxon>
    </lineage>
</organism>
<keyword evidence="8" id="KW-1133">Transmembrane helix</keyword>
<feature type="repeat" description="CSPG" evidence="6">
    <location>
        <begin position="1719"/>
        <end position="1812"/>
    </location>
</feature>
<feature type="repeat" description="CSPG" evidence="6">
    <location>
        <begin position="1847"/>
        <end position="1943"/>
    </location>
</feature>
<feature type="repeat" description="CSPG" evidence="6">
    <location>
        <begin position="580"/>
        <end position="692"/>
    </location>
</feature>
<keyword evidence="3" id="KW-0677">Repeat</keyword>
<dbReference type="InterPro" id="IPR051561">
    <property type="entry name" value="FRAS1_ECM"/>
</dbReference>
<feature type="domain" description="VWFC" evidence="9">
    <location>
        <begin position="50"/>
        <end position="108"/>
    </location>
</feature>
<keyword evidence="11" id="KW-1185">Reference proteome</keyword>
<keyword evidence="4" id="KW-0106">Calcium</keyword>
<keyword evidence="2" id="KW-0732">Signal</keyword>
<keyword evidence="8" id="KW-0472">Membrane</keyword>
<dbReference type="Pfam" id="PF03160">
    <property type="entry name" value="Calx-beta"/>
    <property type="match status" value="4"/>
</dbReference>
<dbReference type="SUPFAM" id="SSF57184">
    <property type="entry name" value="Growth factor receptor domain"/>
    <property type="match status" value="3"/>
</dbReference>
<dbReference type="SMART" id="SM00237">
    <property type="entry name" value="Calx_beta"/>
    <property type="match status" value="5"/>
</dbReference>
<dbReference type="GO" id="GO:0007154">
    <property type="term" value="P:cell communication"/>
    <property type="evidence" value="ECO:0007669"/>
    <property type="project" value="InterPro"/>
</dbReference>
<feature type="repeat" description="CSPG" evidence="6">
    <location>
        <begin position="1242"/>
        <end position="1343"/>
    </location>
</feature>
<dbReference type="InterPro" id="IPR038081">
    <property type="entry name" value="CalX-like_sf"/>
</dbReference>
<evidence type="ECO:0000313" key="10">
    <source>
        <dbReference type="EMBL" id="KAK2192019.1"/>
    </source>
</evidence>
<feature type="repeat" description="CSPG" evidence="6">
    <location>
        <begin position="1607"/>
        <end position="1699"/>
    </location>
</feature>
<keyword evidence="8" id="KW-0812">Transmembrane</keyword>
<comment type="caution">
    <text evidence="10">The sequence shown here is derived from an EMBL/GenBank/DDBJ whole genome shotgun (WGS) entry which is preliminary data.</text>
</comment>
<gene>
    <name evidence="10" type="ORF">NP493_40g01042</name>
</gene>